<proteinExistence type="predicted"/>
<evidence type="ECO:0000259" key="3">
    <source>
        <dbReference type="Pfam" id="PF19077"/>
    </source>
</evidence>
<sequence length="1117" mass="116505">MLNNRRQRRALTIVSSVLLALQALVLVGPAPAWAGQDQALETGFEPHNATANPRKPSQVAVMRGCTVRIDNNFGKDGFPITRTSTLPCSGDPSLAFDSQGRLFVTHLSTSFNTTPNRFGVGVGQINDLTTTGNQTYTPVQVSANSPNNQDKQWLVADANPTSPYRDNLYVVWSDLGTPWEIQFSRLESGATNWSAPQVLSTAGDGNSWPSHAAVGPNGDLYVAYHANVCDEGTDGAPGAGTVQLLRDGSGGADFAAGTVPQRTSAFGPGQASVSCNVQDNSGGEIPGTDFWLQGSMQPWVLPDPARPGNVYVVANDDPNDNFGNGDDGDVRIARSTDNGVSFGPPTRVDHGPGQTLAVMPTAHLDQDGNIVAHWYDTRSGERNGGTGPNGNDNFLLEVYGTTSRDGGLTWSQDFRISDAPFDPDLNARCRFGPTCPARPADPEQTLRIGEYNGVWAVDGIGYATWTGNATPPTGGNPAAGNQTTYYDTFSLLGAFPDTLEPNESIDTAVAAALGSDDRFNAGRLSLHSATDVDFFRVVPRHTGHLAADIAFNEVISGLQVRAYDKFGNKVSTGTVATIRPGSSTSRLAVPVVEDEPYFIVVSDSGITDPTQPGDASPTDPPQATYDLSVVNREAPEPFGLDLKRESDSGRFDNDDVTRTTGPELFLRVDDADLRAANIPLSPENGTSTLVDDAPGFKVAVERDGERVGFAQPVNPVTKPGLYAIDLDPVLTEGENLITAEVIIVDPSDDPAVPGTAHVLGSGPESAHRLGITLDTTAPAAPAAAPDLLSSSDTGGNSIDNITTITEPAFQGSPVEPNALVRLTADPPSATGPTVVGKDTVTSAGEYEVVSDPLDDGTYDFTVRLEDLAGNVSAPSPSLAVTIANQSLTLTGATADLVVDVDQNTVTGYPGIPGGFVGISGIPVVNLDAAGHEVAIQGGAGDESLTFTPTSANSGRLTRSNSAQVLNLTGVTGDVAVNPDGGDDEVTIVGTTGADSVFGTVDLLTLLRVQGLLGLEITTDQTERIGVSARGGRDTVDITAMDTVSALLSVNSGPPNTAAPPQGDTLIVRGGSPKDQLGNAPGGPFSGEGSAFVRYPHTTGAETRIDYTETERVILDHS</sequence>
<dbReference type="RefSeq" id="WP_351978542.1">
    <property type="nucleotide sequence ID" value="NZ_JBEPBX010000038.1"/>
</dbReference>
<dbReference type="SUPFAM" id="SSF50939">
    <property type="entry name" value="Sialidases"/>
    <property type="match status" value="1"/>
</dbReference>
<dbReference type="InterPro" id="IPR036278">
    <property type="entry name" value="Sialidase_sf"/>
</dbReference>
<dbReference type="EMBL" id="JBEPBX010000038">
    <property type="protein sequence ID" value="MER6617472.1"/>
    <property type="molecule type" value="Genomic_DNA"/>
</dbReference>
<reference evidence="4 5" key="1">
    <citation type="submission" date="2024-06" db="EMBL/GenBank/DDBJ databases">
        <title>The Natural Products Discovery Center: Release of the First 8490 Sequenced Strains for Exploring Actinobacteria Biosynthetic Diversity.</title>
        <authorList>
            <person name="Kalkreuter E."/>
            <person name="Kautsar S.A."/>
            <person name="Yang D."/>
            <person name="Bader C.D."/>
            <person name="Teijaro C.N."/>
            <person name="Fluegel L."/>
            <person name="Davis C.M."/>
            <person name="Simpson J.R."/>
            <person name="Lauterbach L."/>
            <person name="Steele A.D."/>
            <person name="Gui C."/>
            <person name="Meng S."/>
            <person name="Li G."/>
            <person name="Viehrig K."/>
            <person name="Ye F."/>
            <person name="Su P."/>
            <person name="Kiefer A.F."/>
            <person name="Nichols A."/>
            <person name="Cepeda A.J."/>
            <person name="Yan W."/>
            <person name="Fan B."/>
            <person name="Jiang Y."/>
            <person name="Adhikari A."/>
            <person name="Zheng C.-J."/>
            <person name="Schuster L."/>
            <person name="Cowan T.M."/>
            <person name="Smanski M.J."/>
            <person name="Chevrette M.G."/>
            <person name="De Carvalho L.P.S."/>
            <person name="Shen B."/>
        </authorList>
    </citation>
    <scope>NUCLEOTIDE SEQUENCE [LARGE SCALE GENOMIC DNA]</scope>
    <source>
        <strain evidence="4 5">NPDC000837</strain>
    </source>
</reference>
<feature type="signal peptide" evidence="2">
    <location>
        <begin position="1"/>
        <end position="34"/>
    </location>
</feature>
<dbReference type="CDD" id="cd15482">
    <property type="entry name" value="Sialidase_non-viral"/>
    <property type="match status" value="1"/>
</dbReference>
<dbReference type="Pfam" id="PF19077">
    <property type="entry name" value="Big_13"/>
    <property type="match status" value="1"/>
</dbReference>
<name>A0ABV1V3C0_9ACTN</name>
<protein>
    <submittedName>
        <fullName evidence="4">Ig-like domain-containing protein</fullName>
    </submittedName>
</protein>
<accession>A0ABV1V3C0</accession>
<gene>
    <name evidence="4" type="ORF">ABT276_29845</name>
</gene>
<feature type="domain" description="Bacterial Ig-like" evidence="3">
    <location>
        <begin position="783"/>
        <end position="882"/>
    </location>
</feature>
<keyword evidence="5" id="KW-1185">Reference proteome</keyword>
<evidence type="ECO:0000313" key="5">
    <source>
        <dbReference type="Proteomes" id="UP001445472"/>
    </source>
</evidence>
<keyword evidence="2" id="KW-0732">Signal</keyword>
<dbReference type="InterPro" id="IPR044016">
    <property type="entry name" value="Big_13"/>
</dbReference>
<evidence type="ECO:0000256" key="2">
    <source>
        <dbReference type="SAM" id="SignalP"/>
    </source>
</evidence>
<dbReference type="Gene3D" id="2.60.40.10">
    <property type="entry name" value="Immunoglobulins"/>
    <property type="match status" value="1"/>
</dbReference>
<comment type="caution">
    <text evidence="4">The sequence shown here is derived from an EMBL/GenBank/DDBJ whole genome shotgun (WGS) entry which is preliminary data.</text>
</comment>
<dbReference type="InterPro" id="IPR013783">
    <property type="entry name" value="Ig-like_fold"/>
</dbReference>
<dbReference type="Gene3D" id="2.120.10.10">
    <property type="match status" value="1"/>
</dbReference>
<organism evidence="4 5">
    <name type="scientific">Streptomyces xantholiticus</name>
    <dbReference type="NCBI Taxonomy" id="68285"/>
    <lineage>
        <taxon>Bacteria</taxon>
        <taxon>Bacillati</taxon>
        <taxon>Actinomycetota</taxon>
        <taxon>Actinomycetes</taxon>
        <taxon>Kitasatosporales</taxon>
        <taxon>Streptomycetaceae</taxon>
        <taxon>Streptomyces</taxon>
    </lineage>
</organism>
<evidence type="ECO:0000256" key="1">
    <source>
        <dbReference type="SAM" id="MobiDB-lite"/>
    </source>
</evidence>
<feature type="region of interest" description="Disordered" evidence="1">
    <location>
        <begin position="604"/>
        <end position="623"/>
    </location>
</feature>
<dbReference type="Proteomes" id="UP001445472">
    <property type="component" value="Unassembled WGS sequence"/>
</dbReference>
<evidence type="ECO:0000313" key="4">
    <source>
        <dbReference type="EMBL" id="MER6617472.1"/>
    </source>
</evidence>
<feature type="chain" id="PRO_5045924557" evidence="2">
    <location>
        <begin position="35"/>
        <end position="1117"/>
    </location>
</feature>